<evidence type="ECO:0000313" key="2">
    <source>
        <dbReference type="EMBL" id="KAF2247430.1"/>
    </source>
</evidence>
<organism evidence="2 3">
    <name type="scientific">Trematosphaeria pertusa</name>
    <dbReference type="NCBI Taxonomy" id="390896"/>
    <lineage>
        <taxon>Eukaryota</taxon>
        <taxon>Fungi</taxon>
        <taxon>Dikarya</taxon>
        <taxon>Ascomycota</taxon>
        <taxon>Pezizomycotina</taxon>
        <taxon>Dothideomycetes</taxon>
        <taxon>Pleosporomycetidae</taxon>
        <taxon>Pleosporales</taxon>
        <taxon>Massarineae</taxon>
        <taxon>Trematosphaeriaceae</taxon>
        <taxon>Trematosphaeria</taxon>
    </lineage>
</organism>
<dbReference type="AlphaFoldDB" id="A0A6A6ICZ7"/>
<keyword evidence="1" id="KW-0472">Membrane</keyword>
<feature type="transmembrane region" description="Helical" evidence="1">
    <location>
        <begin position="134"/>
        <end position="155"/>
    </location>
</feature>
<keyword evidence="3" id="KW-1185">Reference proteome</keyword>
<dbReference type="GeneID" id="54585470"/>
<protein>
    <submittedName>
        <fullName evidence="2">Uncharacterized protein</fullName>
    </submittedName>
</protein>
<dbReference type="OrthoDB" id="3783066at2759"/>
<sequence length="165" mass="17842">MNILHKKYKGIKPVHDWYLSSPQIEEAVVSPFCTGDPEAQDYPREVIIESSTPRPDLTEAFHNSTVLRGARDFLRLNAQFNILPGATQSEKARRAILIKTNVCQYILVGALAVVVLFAIVAGIVVGVLVHSATLGVATSAGVIGIFTLVQGYLFGMKLLGQGKGH</sequence>
<evidence type="ECO:0000313" key="3">
    <source>
        <dbReference type="Proteomes" id="UP000800094"/>
    </source>
</evidence>
<reference evidence="2" key="1">
    <citation type="journal article" date="2020" name="Stud. Mycol.">
        <title>101 Dothideomycetes genomes: a test case for predicting lifestyles and emergence of pathogens.</title>
        <authorList>
            <person name="Haridas S."/>
            <person name="Albert R."/>
            <person name="Binder M."/>
            <person name="Bloem J."/>
            <person name="Labutti K."/>
            <person name="Salamov A."/>
            <person name="Andreopoulos B."/>
            <person name="Baker S."/>
            <person name="Barry K."/>
            <person name="Bills G."/>
            <person name="Bluhm B."/>
            <person name="Cannon C."/>
            <person name="Castanera R."/>
            <person name="Culley D."/>
            <person name="Daum C."/>
            <person name="Ezra D."/>
            <person name="Gonzalez J."/>
            <person name="Henrissat B."/>
            <person name="Kuo A."/>
            <person name="Liang C."/>
            <person name="Lipzen A."/>
            <person name="Lutzoni F."/>
            <person name="Magnuson J."/>
            <person name="Mondo S."/>
            <person name="Nolan M."/>
            <person name="Ohm R."/>
            <person name="Pangilinan J."/>
            <person name="Park H.-J."/>
            <person name="Ramirez L."/>
            <person name="Alfaro M."/>
            <person name="Sun H."/>
            <person name="Tritt A."/>
            <person name="Yoshinaga Y."/>
            <person name="Zwiers L.-H."/>
            <person name="Turgeon B."/>
            <person name="Goodwin S."/>
            <person name="Spatafora J."/>
            <person name="Crous P."/>
            <person name="Grigoriev I."/>
        </authorList>
    </citation>
    <scope>NUCLEOTIDE SEQUENCE</scope>
    <source>
        <strain evidence="2">CBS 122368</strain>
    </source>
</reference>
<feature type="transmembrane region" description="Helical" evidence="1">
    <location>
        <begin position="102"/>
        <end position="128"/>
    </location>
</feature>
<evidence type="ECO:0000256" key="1">
    <source>
        <dbReference type="SAM" id="Phobius"/>
    </source>
</evidence>
<dbReference type="Proteomes" id="UP000800094">
    <property type="component" value="Unassembled WGS sequence"/>
</dbReference>
<accession>A0A6A6ICZ7</accession>
<gene>
    <name evidence="2" type="ORF">BU26DRAFT_552175</name>
</gene>
<proteinExistence type="predicted"/>
<name>A0A6A6ICZ7_9PLEO</name>
<keyword evidence="1" id="KW-0812">Transmembrane</keyword>
<keyword evidence="1" id="KW-1133">Transmembrane helix</keyword>
<dbReference type="EMBL" id="ML987197">
    <property type="protein sequence ID" value="KAF2247430.1"/>
    <property type="molecule type" value="Genomic_DNA"/>
</dbReference>
<dbReference type="RefSeq" id="XP_033682434.1">
    <property type="nucleotide sequence ID" value="XM_033832140.1"/>
</dbReference>